<evidence type="ECO:0000313" key="3">
    <source>
        <dbReference type="Proteomes" id="UP000274822"/>
    </source>
</evidence>
<organism evidence="2 3">
    <name type="scientific">Jimgerdemannia flammicorona</name>
    <dbReference type="NCBI Taxonomy" id="994334"/>
    <lineage>
        <taxon>Eukaryota</taxon>
        <taxon>Fungi</taxon>
        <taxon>Fungi incertae sedis</taxon>
        <taxon>Mucoromycota</taxon>
        <taxon>Mucoromycotina</taxon>
        <taxon>Endogonomycetes</taxon>
        <taxon>Endogonales</taxon>
        <taxon>Endogonaceae</taxon>
        <taxon>Jimgerdemannia</taxon>
    </lineage>
</organism>
<reference evidence="2 3" key="1">
    <citation type="journal article" date="2018" name="New Phytol.">
        <title>Phylogenomics of Endogonaceae and evolution of mycorrhizas within Mucoromycota.</title>
        <authorList>
            <person name="Chang Y."/>
            <person name="Desiro A."/>
            <person name="Na H."/>
            <person name="Sandor L."/>
            <person name="Lipzen A."/>
            <person name="Clum A."/>
            <person name="Barry K."/>
            <person name="Grigoriev I.V."/>
            <person name="Martin F.M."/>
            <person name="Stajich J.E."/>
            <person name="Smith M.E."/>
            <person name="Bonito G."/>
            <person name="Spatafora J.W."/>
        </authorList>
    </citation>
    <scope>NUCLEOTIDE SEQUENCE [LARGE SCALE GENOMIC DNA]</scope>
    <source>
        <strain evidence="2 3">AD002</strain>
    </source>
</reference>
<feature type="region of interest" description="Disordered" evidence="1">
    <location>
        <begin position="25"/>
        <end position="106"/>
    </location>
</feature>
<gene>
    <name evidence="2" type="ORF">BC938DRAFT_473690</name>
</gene>
<name>A0A433QT47_9FUNG</name>
<sequence length="237" mass="25506">MVEPDLTQCILVVLRKFVAEGRLLPTKSTPSLPSGDSAPQPSISASQPSISAPQPSISASQPSISAPQPSISVPQPSISVTQPSISAPQPSISAPQPSISAPQPSISAPQPYISDVEFLAQTYQISCKSLKILLSELDPDVLRCSLPQPASPAEDIVPVVIDLAEYMELPTAMALVVQQVVKAAKQRGDIGWSEEWVKGVIEQLIELKLVEKRSKEKVLFDEKWVVSIEALVKKKEE</sequence>
<evidence type="ECO:0000256" key="1">
    <source>
        <dbReference type="SAM" id="MobiDB-lite"/>
    </source>
</evidence>
<dbReference type="EMBL" id="RBNJ01001624">
    <property type="protein sequence ID" value="RUS32951.1"/>
    <property type="molecule type" value="Genomic_DNA"/>
</dbReference>
<comment type="caution">
    <text evidence="2">The sequence shown here is derived from an EMBL/GenBank/DDBJ whole genome shotgun (WGS) entry which is preliminary data.</text>
</comment>
<proteinExistence type="predicted"/>
<accession>A0A433QT47</accession>
<feature type="compositionally biased region" description="Low complexity" evidence="1">
    <location>
        <begin position="37"/>
        <end position="106"/>
    </location>
</feature>
<dbReference type="Proteomes" id="UP000274822">
    <property type="component" value="Unassembled WGS sequence"/>
</dbReference>
<evidence type="ECO:0000313" key="2">
    <source>
        <dbReference type="EMBL" id="RUS32951.1"/>
    </source>
</evidence>
<protein>
    <submittedName>
        <fullName evidence="2">Uncharacterized protein</fullName>
    </submittedName>
</protein>
<keyword evidence="3" id="KW-1185">Reference proteome</keyword>
<dbReference type="AlphaFoldDB" id="A0A433QT47"/>